<evidence type="ECO:0000313" key="3">
    <source>
        <dbReference type="EMBL" id="XBP95619.1"/>
    </source>
</evidence>
<organism evidence="3">
    <name type="scientific">Micromonospora sp. CCTCC AA 2012012</name>
    <dbReference type="NCBI Taxonomy" id="3111921"/>
    <lineage>
        <taxon>Bacteria</taxon>
        <taxon>Bacillati</taxon>
        <taxon>Actinomycetota</taxon>
        <taxon>Actinomycetes</taxon>
        <taxon>Micromonosporales</taxon>
        <taxon>Micromonosporaceae</taxon>
        <taxon>Micromonospora</taxon>
    </lineage>
</organism>
<feature type="signal peptide" evidence="2">
    <location>
        <begin position="1"/>
        <end position="33"/>
    </location>
</feature>
<feature type="compositionally biased region" description="Low complexity" evidence="1">
    <location>
        <begin position="49"/>
        <end position="59"/>
    </location>
</feature>
<reference evidence="3" key="1">
    <citation type="submission" date="2024-01" db="EMBL/GenBank/DDBJ databases">
        <title>The genome sequence of Micromonospora mangrovi CCTCC AA 2012012.</title>
        <authorList>
            <person name="Gao J."/>
        </authorList>
    </citation>
    <scope>NUCLEOTIDE SEQUENCE</scope>
    <source>
        <strain evidence="3">CCTCC AA 2012012</strain>
    </source>
</reference>
<feature type="chain" id="PRO_5043288844" description="PT repeat-containing protein" evidence="2">
    <location>
        <begin position="34"/>
        <end position="141"/>
    </location>
</feature>
<keyword evidence="2" id="KW-0732">Signal</keyword>
<evidence type="ECO:0000256" key="1">
    <source>
        <dbReference type="SAM" id="MobiDB-lite"/>
    </source>
</evidence>
<gene>
    <name evidence="4" type="ORF">ABUL08_09610</name>
    <name evidence="3" type="ORF">VK199_09560</name>
</gene>
<feature type="region of interest" description="Disordered" evidence="1">
    <location>
        <begin position="74"/>
        <end position="122"/>
    </location>
</feature>
<dbReference type="PROSITE" id="PS51257">
    <property type="entry name" value="PROKAR_LIPOPROTEIN"/>
    <property type="match status" value="1"/>
</dbReference>
<dbReference type="RefSeq" id="WP_350936598.1">
    <property type="nucleotide sequence ID" value="NZ_CP157762.1"/>
</dbReference>
<reference evidence="4" key="2">
    <citation type="submission" date="2024-06" db="EMBL/GenBank/DDBJ databases">
        <title>Micromonospora mangrovi CCTCC AA 2012012 genome sequences.</title>
        <authorList>
            <person name="Gao J."/>
        </authorList>
    </citation>
    <scope>NUCLEOTIDE SEQUENCE</scope>
    <source>
        <strain evidence="4">CCTCC AA 2012012</strain>
    </source>
</reference>
<proteinExistence type="predicted"/>
<evidence type="ECO:0008006" key="5">
    <source>
        <dbReference type="Google" id="ProtNLM"/>
    </source>
</evidence>
<sequence>MATVPRTASGRRIRAAAATVVLAGLVAVTTACGSDDGGAADPGGGATPSGGAPASAAPFDPSAMQGYVDCLAQNGVTLAPPGGAPSGGTPPSGLPGGTPPSGVPGGPGGGSLPKPEGVDEATWQAARTACAATLPSLAPPT</sequence>
<accession>A0AAU7MDU3</accession>
<protein>
    <recommendedName>
        <fullName evidence="5">PT repeat-containing protein</fullName>
    </recommendedName>
</protein>
<dbReference type="EMBL" id="CP157762">
    <property type="protein sequence ID" value="XBP95619.1"/>
    <property type="molecule type" value="Genomic_DNA"/>
</dbReference>
<name>A0AAU7MDU3_9ACTN</name>
<feature type="region of interest" description="Disordered" evidence="1">
    <location>
        <begin position="33"/>
        <end position="59"/>
    </location>
</feature>
<dbReference type="EMBL" id="CP159342">
    <property type="protein sequence ID" value="XCH76323.1"/>
    <property type="molecule type" value="Genomic_DNA"/>
</dbReference>
<evidence type="ECO:0000313" key="4">
    <source>
        <dbReference type="EMBL" id="XCH76323.1"/>
    </source>
</evidence>
<dbReference type="AlphaFoldDB" id="A0AAU7MDU3"/>
<evidence type="ECO:0000256" key="2">
    <source>
        <dbReference type="SAM" id="SignalP"/>
    </source>
</evidence>